<dbReference type="KEGG" id="vg:22112136"/>
<name>A0A075DXD0_9CAUD</name>
<evidence type="ECO:0000313" key="3">
    <source>
        <dbReference type="Proteomes" id="UP000028860"/>
    </source>
</evidence>
<dbReference type="GeneID" id="22112136"/>
<protein>
    <submittedName>
        <fullName evidence="2">Structural protein</fullName>
    </submittedName>
</protein>
<dbReference type="EMBL" id="KJ473423">
    <property type="protein sequence ID" value="AHY26775.1"/>
    <property type="molecule type" value="Genomic_DNA"/>
</dbReference>
<dbReference type="RefSeq" id="YP_009103215.1">
    <property type="nucleotide sequence ID" value="NC_025457.1"/>
</dbReference>
<feature type="coiled-coil region" evidence="1">
    <location>
        <begin position="12"/>
        <end position="39"/>
    </location>
</feature>
<keyword evidence="1" id="KW-0175">Coiled coil</keyword>
<evidence type="ECO:0000313" key="2">
    <source>
        <dbReference type="EMBL" id="AHY26775.1"/>
    </source>
</evidence>
<accession>A0A075DXD0</accession>
<evidence type="ECO:0000256" key="1">
    <source>
        <dbReference type="SAM" id="Coils"/>
    </source>
</evidence>
<proteinExistence type="predicted"/>
<reference evidence="2 3" key="1">
    <citation type="journal article" date="2014" name="PLoS ONE">
        <title>Characterization of Newly Isolated Lytic Bacteriophages Active against Acinetobacter baumannii.</title>
        <authorList>
            <person name="Merabishvili M."/>
            <person name="Vandenheuvel D."/>
            <person name="Kropinski A.M."/>
            <person name="Mast J."/>
            <person name="De Vos D."/>
            <person name="Verbeken G."/>
            <person name="Noben J.P."/>
            <person name="Lavigne R."/>
            <person name="Vaneechoutte M."/>
            <person name="Pirnay J.P."/>
        </authorList>
    </citation>
    <scope>NUCLEOTIDE SEQUENCE [LARGE SCALE GENOMIC DNA]</scope>
</reference>
<sequence>MFGLSIVKTADLNNLKARVADLETDVDGALDKVAALDRKYNGLIDQVQRNDKAVRVQLDALAKPTVCPLLTAVPKHVTDPVGAWESKQRVLEAHLKSAESDVSVFQKQMGFWVGADITQLKFYQELVRKAKANVERIKQELYEHLTRKPIIVQLAPPSETAVFVRHKKYGTLGLLKGHNITILSTGNLLDVGDVINAPPAVVHKFWNIELRDSVKLSV</sequence>
<dbReference type="Proteomes" id="UP000028860">
    <property type="component" value="Segment"/>
</dbReference>
<keyword evidence="3" id="KW-1185">Reference proteome</keyword>
<gene>
    <name evidence="2" type="ORF">vB_AbaP_Acibel007_4</name>
</gene>
<organism evidence="2 3">
    <name type="scientific">Acinetobacter phage vB_AbaP_Acibel007</name>
    <dbReference type="NCBI Taxonomy" id="1481187"/>
    <lineage>
        <taxon>Viruses</taxon>
        <taxon>Duplodnaviria</taxon>
        <taxon>Heunggongvirae</taxon>
        <taxon>Uroviricota</taxon>
        <taxon>Caudoviricetes</taxon>
        <taxon>Autographivirales</taxon>
        <taxon>Autoscriptoviridae</taxon>
        <taxon>Beijerinckvirinae</taxon>
        <taxon>Daemvirus</taxon>
        <taxon>Daemvirus acibel007</taxon>
    </lineage>
</organism>